<feature type="domain" description="Disease resistance protein At4g27190-like leucine-rich repeats" evidence="8">
    <location>
        <begin position="1085"/>
        <end position="1210"/>
    </location>
</feature>
<dbReference type="InterPro" id="IPR027417">
    <property type="entry name" value="P-loop_NTPase"/>
</dbReference>
<dbReference type="GO" id="GO:0006952">
    <property type="term" value="P:defense response"/>
    <property type="evidence" value="ECO:0007669"/>
    <property type="project" value="UniProtKB-KW"/>
</dbReference>
<dbReference type="OMA" id="TEIWSKQ"/>
<dbReference type="GO" id="GO:0043531">
    <property type="term" value="F:ADP binding"/>
    <property type="evidence" value="ECO:0007669"/>
    <property type="project" value="InterPro"/>
</dbReference>
<keyword evidence="5" id="KW-0067">ATP-binding</keyword>
<protein>
    <submittedName>
        <fullName evidence="9">Uncharacterized protein</fullName>
    </submittedName>
</protein>
<dbReference type="SUPFAM" id="SSF52540">
    <property type="entry name" value="P-loop containing nucleoside triphosphate hydrolases"/>
    <property type="match status" value="1"/>
</dbReference>
<evidence type="ECO:0000256" key="4">
    <source>
        <dbReference type="ARBA" id="ARBA00022821"/>
    </source>
</evidence>
<dbReference type="InterPro" id="IPR002182">
    <property type="entry name" value="NB-ARC"/>
</dbReference>
<comment type="similarity">
    <text evidence="1">Belongs to the disease resistance NB-LRR family.</text>
</comment>
<dbReference type="SUPFAM" id="SSF52058">
    <property type="entry name" value="L domain-like"/>
    <property type="match status" value="1"/>
</dbReference>
<dbReference type="GO" id="GO:0005524">
    <property type="term" value="F:ATP binding"/>
    <property type="evidence" value="ECO:0007669"/>
    <property type="project" value="UniProtKB-KW"/>
</dbReference>
<evidence type="ECO:0000313" key="9">
    <source>
        <dbReference type="EMBL" id="PHT71520.1"/>
    </source>
</evidence>
<evidence type="ECO:0000256" key="3">
    <source>
        <dbReference type="ARBA" id="ARBA00022741"/>
    </source>
</evidence>
<dbReference type="AlphaFoldDB" id="A0A2G2YP56"/>
<comment type="caution">
    <text evidence="9">The sequence shown here is derived from an EMBL/GenBank/DDBJ whole genome shotgun (WGS) entry which is preliminary data.</text>
</comment>
<dbReference type="Gene3D" id="1.10.8.430">
    <property type="entry name" value="Helical domain of apoptotic protease-activating factors"/>
    <property type="match status" value="1"/>
</dbReference>
<dbReference type="PANTHER" id="PTHR33463">
    <property type="entry name" value="NB-ARC DOMAIN-CONTAINING PROTEIN-RELATED"/>
    <property type="match status" value="1"/>
</dbReference>
<keyword evidence="2" id="KW-0433">Leucine-rich repeat</keyword>
<dbReference type="InterPro" id="IPR057135">
    <property type="entry name" value="At4g27190-like_LRR"/>
</dbReference>
<feature type="domain" description="NB-ARC" evidence="7">
    <location>
        <begin position="157"/>
        <end position="323"/>
    </location>
</feature>
<dbReference type="EMBL" id="AYRZ02000010">
    <property type="protein sequence ID" value="PHT71520.1"/>
    <property type="molecule type" value="Genomic_DNA"/>
</dbReference>
<sequence length="1246" mass="142106">MEFLTIVVDKSTDCLIHPVVRWFGYLFYYKRNINSLEKESERLENVRNGVQLREEAAQRNLHKLAPNIQAWLTSVDTTTADVKGVMQCRAEVERVCFFGWCPNLKSRYLLSRRATKIALDVIELRTEGNNYVDFSYPVPPIEVEAIPNNVEEFDSRKKKEEEVMEALRDERVTTVGICGMGGVGKTKLAEKIKARAKQERLFDEVVMVTVSQQPDFKKIQGEIAREVGLTLEGDNLWSRGDRLRSRLMYKDSRVLVILDDVWAFVDLKRLGIPSGSDHNYWCKVILMTRLRDVCDAVESQKIVEVGVLSEKEAWVLFRQKAGDSVDDPSLLHITKDVAEECKGLPLAIVTVAGALKRKTKPSWEDALKQLQKSAPRNIPGVLTNVYQPLKVSYNHLESDEARYVFLLCSLFEEDRDIWTEELLRYGMGLDIFSEIENFEHARNRMCLLLETLKDSFLLSLGSDKRFVKMHDVVRDVAIYIASEGNHILMVSHDVNSEEFPRKDSYEQYSHMSIVANKFDELPGPILCPKLKLLMLKLCFGDPFKLQDDFFYGMSKLNVLSIEGVNYDAFIQTLPTSIQRLSNLRTLCLTDLMLDDISIIGELVTLEILSIRKSYLVELPVEIGKLTNLIMLEFVRKEEDGGLIRISPGVLSRLVRLEELHVEGIQDCSYSTLREPESTSRLTALTLDECSEDVIYSNLGLSSKLTRYILHVGGDDTDSSSTDNYSKIIGLEVTETAPLGDWICRLLRQSEVVHSTGKGSKNVLTELQRDGFQNVEDLRLYECDSLTHSLNIYCQNNIPFPKLKRLVVSECGGLQYVFRVSWAGVSSTVACPAEDEETKISHKTHIGQGIIKFPNLYELELRRLPCFTHFCYDTVEGIEFPHLQVMAFYTLPEFQTFWPTVNNSITHSNPLFHEKVCCPNLEKLFINGAHSITALCSHQLPTAYFSKLETLTVENCCKLRNLMSPSVARGLLNLQGLVICDCQSMEEVIIEEEEQQGEEIMSYEPLFPRLKVLVLQLLPKLRHFFLTKSALEFPFLIEVGIFDCPEMKMFVQQGSLSTPSVESVNYDDKGKADDTMFNSKVSCPNLEMLRISGAHRITSLCAHQLPTPYFSKLDILMVSGCSKLRNLMSPSVARSVLNLRVLSLKDCQSMEEVITEEEQEELIMTNVPLFPRLEELKLKLLPKLRHFFLMKRALEFPFLIKVNIHDCPEMKIFVQQGSVSTPSLESVNDDRVKVDDLNKWIQERSNS</sequence>
<keyword evidence="3" id="KW-0547">Nucleotide-binding</keyword>
<dbReference type="InterPro" id="IPR032675">
    <property type="entry name" value="LRR_dom_sf"/>
</dbReference>
<dbReference type="PANTHER" id="PTHR33463:SF198">
    <property type="entry name" value="RPP4C3"/>
    <property type="match status" value="1"/>
</dbReference>
<evidence type="ECO:0000256" key="5">
    <source>
        <dbReference type="ARBA" id="ARBA00022840"/>
    </source>
</evidence>
<reference evidence="9 10" key="1">
    <citation type="journal article" date="2014" name="Nat. Genet.">
        <title>Genome sequence of the hot pepper provides insights into the evolution of pungency in Capsicum species.</title>
        <authorList>
            <person name="Kim S."/>
            <person name="Park M."/>
            <person name="Yeom S.I."/>
            <person name="Kim Y.M."/>
            <person name="Lee J.M."/>
            <person name="Lee H.A."/>
            <person name="Seo E."/>
            <person name="Choi J."/>
            <person name="Cheong K."/>
            <person name="Kim K.T."/>
            <person name="Jung K."/>
            <person name="Lee G.W."/>
            <person name="Oh S.K."/>
            <person name="Bae C."/>
            <person name="Kim S.B."/>
            <person name="Lee H.Y."/>
            <person name="Kim S.Y."/>
            <person name="Kim M.S."/>
            <person name="Kang B.C."/>
            <person name="Jo Y.D."/>
            <person name="Yang H.B."/>
            <person name="Jeong H.J."/>
            <person name="Kang W.H."/>
            <person name="Kwon J.K."/>
            <person name="Shin C."/>
            <person name="Lim J.Y."/>
            <person name="Park J.H."/>
            <person name="Huh J.H."/>
            <person name="Kim J.S."/>
            <person name="Kim B.D."/>
            <person name="Cohen O."/>
            <person name="Paran I."/>
            <person name="Suh M.C."/>
            <person name="Lee S.B."/>
            <person name="Kim Y.K."/>
            <person name="Shin Y."/>
            <person name="Noh S.J."/>
            <person name="Park J."/>
            <person name="Seo Y.S."/>
            <person name="Kwon S.Y."/>
            <person name="Kim H.A."/>
            <person name="Park J.M."/>
            <person name="Kim H.J."/>
            <person name="Choi S.B."/>
            <person name="Bosland P.W."/>
            <person name="Reeves G."/>
            <person name="Jo S.H."/>
            <person name="Lee B.W."/>
            <person name="Cho H.T."/>
            <person name="Choi H.S."/>
            <person name="Lee M.S."/>
            <person name="Yu Y."/>
            <person name="Do Choi Y."/>
            <person name="Park B.S."/>
            <person name="van Deynze A."/>
            <person name="Ashrafi H."/>
            <person name="Hill T."/>
            <person name="Kim W.T."/>
            <person name="Pai H.S."/>
            <person name="Ahn H.K."/>
            <person name="Yeam I."/>
            <person name="Giovannoni J.J."/>
            <person name="Rose J.K."/>
            <person name="Sorensen I."/>
            <person name="Lee S.J."/>
            <person name="Kim R.W."/>
            <person name="Choi I.Y."/>
            <person name="Choi B.S."/>
            <person name="Lim J.S."/>
            <person name="Lee Y.H."/>
            <person name="Choi D."/>
        </authorList>
    </citation>
    <scope>NUCLEOTIDE SEQUENCE [LARGE SCALE GENOMIC DNA]</scope>
    <source>
        <strain evidence="10">cv. CM334</strain>
    </source>
</reference>
<name>A0A2G2YP56_CAPAN</name>
<reference evidence="9 10" key="2">
    <citation type="journal article" date="2017" name="Genome Biol.">
        <title>New reference genome sequences of hot pepper reveal the massive evolution of plant disease-resistance genes by retroduplication.</title>
        <authorList>
            <person name="Kim S."/>
            <person name="Park J."/>
            <person name="Yeom S.I."/>
            <person name="Kim Y.M."/>
            <person name="Seo E."/>
            <person name="Kim K.T."/>
            <person name="Kim M.S."/>
            <person name="Lee J.M."/>
            <person name="Cheong K."/>
            <person name="Shin H.S."/>
            <person name="Kim S.B."/>
            <person name="Han K."/>
            <person name="Lee J."/>
            <person name="Park M."/>
            <person name="Lee H.A."/>
            <person name="Lee H.Y."/>
            <person name="Lee Y."/>
            <person name="Oh S."/>
            <person name="Lee J.H."/>
            <person name="Choi E."/>
            <person name="Choi E."/>
            <person name="Lee S.E."/>
            <person name="Jeon J."/>
            <person name="Kim H."/>
            <person name="Choi G."/>
            <person name="Song H."/>
            <person name="Lee J."/>
            <person name="Lee S.C."/>
            <person name="Kwon J.K."/>
            <person name="Lee H.Y."/>
            <person name="Koo N."/>
            <person name="Hong Y."/>
            <person name="Kim R.W."/>
            <person name="Kang W.H."/>
            <person name="Huh J.H."/>
            <person name="Kang B.C."/>
            <person name="Yang T.J."/>
            <person name="Lee Y.H."/>
            <person name="Bennetzen J.L."/>
            <person name="Choi D."/>
        </authorList>
    </citation>
    <scope>NUCLEOTIDE SEQUENCE [LARGE SCALE GENOMIC DNA]</scope>
    <source>
        <strain evidence="10">cv. CM334</strain>
    </source>
</reference>
<dbReference type="Gene3D" id="3.40.50.300">
    <property type="entry name" value="P-loop containing nucleotide triphosphate hydrolases"/>
    <property type="match status" value="1"/>
</dbReference>
<keyword evidence="4" id="KW-0611">Plant defense</keyword>
<dbReference type="InterPro" id="IPR050905">
    <property type="entry name" value="Plant_NBS-LRR"/>
</dbReference>
<keyword evidence="10" id="KW-1185">Reference proteome</keyword>
<evidence type="ECO:0000256" key="2">
    <source>
        <dbReference type="ARBA" id="ARBA00022614"/>
    </source>
</evidence>
<dbReference type="STRING" id="4072.A0A2G2YP56"/>
<evidence type="ECO:0000313" key="10">
    <source>
        <dbReference type="Proteomes" id="UP000222542"/>
    </source>
</evidence>
<dbReference type="PRINTS" id="PR00364">
    <property type="entry name" value="DISEASERSIST"/>
</dbReference>
<dbReference type="Proteomes" id="UP000222542">
    <property type="component" value="Unassembled WGS sequence"/>
</dbReference>
<dbReference type="FunFam" id="3.40.50.300:FF:001091">
    <property type="entry name" value="Probable disease resistance protein At1g61300"/>
    <property type="match status" value="1"/>
</dbReference>
<evidence type="ECO:0000256" key="1">
    <source>
        <dbReference type="ARBA" id="ARBA00008894"/>
    </source>
</evidence>
<evidence type="ECO:0000259" key="8">
    <source>
        <dbReference type="Pfam" id="PF23247"/>
    </source>
</evidence>
<organism evidence="9 10">
    <name type="scientific">Capsicum annuum</name>
    <name type="common">Capsicum pepper</name>
    <dbReference type="NCBI Taxonomy" id="4072"/>
    <lineage>
        <taxon>Eukaryota</taxon>
        <taxon>Viridiplantae</taxon>
        <taxon>Streptophyta</taxon>
        <taxon>Embryophyta</taxon>
        <taxon>Tracheophyta</taxon>
        <taxon>Spermatophyta</taxon>
        <taxon>Magnoliopsida</taxon>
        <taxon>eudicotyledons</taxon>
        <taxon>Gunneridae</taxon>
        <taxon>Pentapetalae</taxon>
        <taxon>asterids</taxon>
        <taxon>lamiids</taxon>
        <taxon>Solanales</taxon>
        <taxon>Solanaceae</taxon>
        <taxon>Solanoideae</taxon>
        <taxon>Capsiceae</taxon>
        <taxon>Capsicum</taxon>
    </lineage>
</organism>
<evidence type="ECO:0000256" key="6">
    <source>
        <dbReference type="SAM" id="Coils"/>
    </source>
</evidence>
<feature type="coiled-coil region" evidence="6">
    <location>
        <begin position="26"/>
        <end position="53"/>
    </location>
</feature>
<evidence type="ECO:0000259" key="7">
    <source>
        <dbReference type="Pfam" id="PF00931"/>
    </source>
</evidence>
<dbReference type="Gene3D" id="3.80.10.10">
    <property type="entry name" value="Ribonuclease Inhibitor"/>
    <property type="match status" value="3"/>
</dbReference>
<keyword evidence="6" id="KW-0175">Coiled coil</keyword>
<accession>A0A2G2YP56</accession>
<dbReference type="Gramene" id="PHT71520">
    <property type="protein sequence ID" value="PHT71520"/>
    <property type="gene ID" value="T459_26624"/>
</dbReference>
<feature type="domain" description="Disease resistance protein At4g27190-like leucine-rich repeats" evidence="8">
    <location>
        <begin position="928"/>
        <end position="1047"/>
    </location>
</feature>
<dbReference type="InterPro" id="IPR042197">
    <property type="entry name" value="Apaf_helical"/>
</dbReference>
<proteinExistence type="inferred from homology"/>
<dbReference type="Pfam" id="PF23247">
    <property type="entry name" value="LRR_RPS2"/>
    <property type="match status" value="2"/>
</dbReference>
<dbReference type="Pfam" id="PF00931">
    <property type="entry name" value="NB-ARC"/>
    <property type="match status" value="1"/>
</dbReference>
<gene>
    <name evidence="9" type="ORF">T459_26624</name>
</gene>